<dbReference type="PROSITE" id="PS01227">
    <property type="entry name" value="UPF0012"/>
    <property type="match status" value="1"/>
</dbReference>
<keyword evidence="3" id="KW-0378">Hydrolase</keyword>
<keyword evidence="4" id="KW-1185">Reference proteome</keyword>
<accession>A0A1I0BUE8</accession>
<sequence length="288" mass="33123">MRLRISAVQYNMKKIASFEEFAQQVKGYAYYAKDWNSRFIVFPEFLTIQLLSFMEETDPYKSIRLLPSYTEKYIELFSSLAKELDLYIVGGTHIIEVEGNIYNCAYLFYPDGSFVKQPKIHLTTEEKYSWKITPGDDVKVFDTEAGKVALIVCYDMEFPETARRATDLGANILFCPSSTDDRQGFYRVRYCCQARAVENQVYVVHTGGTGWMPEVRYMQSHYGVAAILAPCDSYFPPKGIVAEGDPSEEMVVTGEIDLLKLVETRDSGDVTTQRDRRDDLYAKWRESK</sequence>
<gene>
    <name evidence="3" type="ORF">SAMN05660297_01426</name>
</gene>
<dbReference type="GO" id="GO:0016787">
    <property type="term" value="F:hydrolase activity"/>
    <property type="evidence" value="ECO:0007669"/>
    <property type="project" value="UniProtKB-KW"/>
</dbReference>
<dbReference type="InterPro" id="IPR001110">
    <property type="entry name" value="UPF0012_CS"/>
</dbReference>
<dbReference type="AlphaFoldDB" id="A0A1I0BUE8"/>
<evidence type="ECO:0000259" key="2">
    <source>
        <dbReference type="PROSITE" id="PS50263"/>
    </source>
</evidence>
<dbReference type="Proteomes" id="UP000199568">
    <property type="component" value="Unassembled WGS sequence"/>
</dbReference>
<dbReference type="RefSeq" id="WP_090441430.1">
    <property type="nucleotide sequence ID" value="NZ_FOHU01000004.1"/>
</dbReference>
<reference evidence="3 4" key="1">
    <citation type="submission" date="2016-10" db="EMBL/GenBank/DDBJ databases">
        <authorList>
            <person name="de Groot N.N."/>
        </authorList>
    </citation>
    <scope>NUCLEOTIDE SEQUENCE [LARGE SCALE GENOMIC DNA]</scope>
    <source>
        <strain evidence="3 4">DSM 18979</strain>
    </source>
</reference>
<feature type="domain" description="CN hydrolase" evidence="2">
    <location>
        <begin position="3"/>
        <end position="258"/>
    </location>
</feature>
<dbReference type="SUPFAM" id="SSF56317">
    <property type="entry name" value="Carbon-nitrogen hydrolase"/>
    <property type="match status" value="1"/>
</dbReference>
<proteinExistence type="inferred from homology"/>
<dbReference type="InterPro" id="IPR003010">
    <property type="entry name" value="C-N_Hydrolase"/>
</dbReference>
<dbReference type="PANTHER" id="PTHR23088:SF50">
    <property type="entry name" value="HYDROLASE YHCX"/>
    <property type="match status" value="1"/>
</dbReference>
<comment type="similarity">
    <text evidence="1">Belongs to the carbon-nitrogen hydrolase superfamily. NIT1/NIT2 family.</text>
</comment>
<protein>
    <submittedName>
        <fullName evidence="3">Predicted amidohydrolase</fullName>
    </submittedName>
</protein>
<evidence type="ECO:0000313" key="4">
    <source>
        <dbReference type="Proteomes" id="UP000199568"/>
    </source>
</evidence>
<organism evidence="3 4">
    <name type="scientific">Natronincola peptidivorans</name>
    <dbReference type="NCBI Taxonomy" id="426128"/>
    <lineage>
        <taxon>Bacteria</taxon>
        <taxon>Bacillati</taxon>
        <taxon>Bacillota</taxon>
        <taxon>Clostridia</taxon>
        <taxon>Peptostreptococcales</taxon>
        <taxon>Natronincolaceae</taxon>
        <taxon>Natronincola</taxon>
    </lineage>
</organism>
<dbReference type="InterPro" id="IPR036526">
    <property type="entry name" value="C-N_Hydrolase_sf"/>
</dbReference>
<dbReference type="CDD" id="cd07574">
    <property type="entry name" value="nitrilase_Rim1_like"/>
    <property type="match status" value="1"/>
</dbReference>
<name>A0A1I0BUE8_9FIRM</name>
<dbReference type="PROSITE" id="PS50263">
    <property type="entry name" value="CN_HYDROLASE"/>
    <property type="match status" value="1"/>
</dbReference>
<evidence type="ECO:0000313" key="3">
    <source>
        <dbReference type="EMBL" id="SET10680.1"/>
    </source>
</evidence>
<dbReference type="OrthoDB" id="9811121at2"/>
<dbReference type="STRING" id="426128.SAMN05660297_01426"/>
<dbReference type="Pfam" id="PF00795">
    <property type="entry name" value="CN_hydrolase"/>
    <property type="match status" value="1"/>
</dbReference>
<dbReference type="Gene3D" id="3.60.110.10">
    <property type="entry name" value="Carbon-nitrogen hydrolase"/>
    <property type="match status" value="1"/>
</dbReference>
<dbReference type="EMBL" id="FOHU01000004">
    <property type="protein sequence ID" value="SET10680.1"/>
    <property type="molecule type" value="Genomic_DNA"/>
</dbReference>
<dbReference type="PANTHER" id="PTHR23088">
    <property type="entry name" value="NITRILASE-RELATED"/>
    <property type="match status" value="1"/>
</dbReference>
<evidence type="ECO:0000256" key="1">
    <source>
        <dbReference type="ARBA" id="ARBA00010613"/>
    </source>
</evidence>